<accession>A0A068R9A3</accession>
<reference evidence="1" key="1">
    <citation type="submission" date="2013-06" db="EMBL/GenBank/DDBJ databases">
        <authorList>
            <person name="Mazano-Marin A."/>
        </authorList>
    </citation>
    <scope>NUCLEOTIDE SEQUENCE</scope>
    <source>
        <strain evidence="1">SCt-VLC</strain>
    </source>
</reference>
<reference evidence="1" key="2">
    <citation type="journal article" date="2014" name="Genome Biol. Evol.">
        <title>Settling down: the genome of Serratia symbiotica from the aphid Cinara tujafilina zooms in on the process of accommodation to a cooperative intracellular life.</title>
        <authorList>
            <person name="Manzano-Marin A."/>
            <person name="Latorre A."/>
        </authorList>
    </citation>
    <scope>NUCLEOTIDE SEQUENCE</scope>
    <source>
        <strain evidence="1">SCt-VLC</strain>
    </source>
</reference>
<name>A0A068R9A3_9GAMM</name>
<dbReference type="RefSeq" id="WP_061769670.1">
    <property type="nucleotide sequence ID" value="NZ_FR904230.1"/>
</dbReference>
<dbReference type="Pfam" id="PF20051">
    <property type="entry name" value="DUF6453"/>
    <property type="match status" value="1"/>
</dbReference>
<dbReference type="EMBL" id="FR904230">
    <property type="protein sequence ID" value="CDG46884.1"/>
    <property type="molecule type" value="Genomic_DNA"/>
</dbReference>
<gene>
    <name evidence="1" type="ORF">SCTVLC_0096</name>
</gene>
<evidence type="ECO:0000313" key="1">
    <source>
        <dbReference type="EMBL" id="CDG46884.1"/>
    </source>
</evidence>
<sequence>MSIGIFVQPDDNLKMVDITNGAKTAAYRGFFAPELDADGDGWMTVESSPNAQIFFIPRNTVAIRRPQNSVAIYVAKIDGIYYQGNQVYKLDSNLSRLQGPTAPFGLDAFEILGTQAGNFGLFLQNATDFTAITDIGVCGFVVWRGTVNVTGEWSIPDDIPNRDSCIVFANWNRGDRTVYFERDSMTVQVCREQGDQVINDNLAECLINLCIVATGFEPKPPSSGYGIVIRNSEGRITYSSKYPPLMFRNMKFLVDRIPGNYVTLSGTEKPMIPLCCVGSQRSEEIFNGNYRNIYQCGFKMMGNAVTVWRAFLQASYDGNYSSFEFEVCPQPLPYIDANDYF</sequence>
<organism evidence="1">
    <name type="scientific">Serratia symbiotica SCt-VLC</name>
    <dbReference type="NCBI Taxonomy" id="1347341"/>
    <lineage>
        <taxon>Bacteria</taxon>
        <taxon>Pseudomonadati</taxon>
        <taxon>Pseudomonadota</taxon>
        <taxon>Gammaproteobacteria</taxon>
        <taxon>Enterobacterales</taxon>
        <taxon>Yersiniaceae</taxon>
        <taxon>Serratia</taxon>
        <taxon>Serratia symbiotica</taxon>
    </lineage>
</organism>
<proteinExistence type="predicted"/>
<dbReference type="AlphaFoldDB" id="A0A068R9A3"/>
<protein>
    <submittedName>
        <fullName evidence="1">Uncharacterized protein</fullName>
    </submittedName>
</protein>
<dbReference type="InterPro" id="IPR045604">
    <property type="entry name" value="DUF6453"/>
</dbReference>